<dbReference type="Proteomes" id="UP000224854">
    <property type="component" value="Unassembled WGS sequence"/>
</dbReference>
<gene>
    <name evidence="1" type="ORF">CDD82_2305</name>
</gene>
<organism evidence="1 2">
    <name type="scientific">Ophiocordyceps australis</name>
    <dbReference type="NCBI Taxonomy" id="1399860"/>
    <lineage>
        <taxon>Eukaryota</taxon>
        <taxon>Fungi</taxon>
        <taxon>Dikarya</taxon>
        <taxon>Ascomycota</taxon>
        <taxon>Pezizomycotina</taxon>
        <taxon>Sordariomycetes</taxon>
        <taxon>Hypocreomycetidae</taxon>
        <taxon>Hypocreales</taxon>
        <taxon>Ophiocordycipitaceae</taxon>
        <taxon>Ophiocordyceps</taxon>
    </lineage>
</organism>
<dbReference type="EMBL" id="NJEU01000181">
    <property type="protein sequence ID" value="PHH79584.1"/>
    <property type="molecule type" value="Genomic_DNA"/>
</dbReference>
<evidence type="ECO:0000313" key="1">
    <source>
        <dbReference type="EMBL" id="PHH79584.1"/>
    </source>
</evidence>
<evidence type="ECO:0000313" key="2">
    <source>
        <dbReference type="Proteomes" id="UP000224854"/>
    </source>
</evidence>
<evidence type="ECO:0008006" key="3">
    <source>
        <dbReference type="Google" id="ProtNLM"/>
    </source>
</evidence>
<accession>A0A2C5ZJI6</accession>
<name>A0A2C5ZJI6_9HYPO</name>
<sequence length="405" mass="44122">MRQATSILADTHHDLDPVPASLFDLLHNSLILLNTVPHLSISSILNLAATNHAFRALIHHTPGVFRHVNLTRTKRAQLNDCSHHDDEMLTEDELYSGPLRNVLATLSRRNWLHHVQTLVLDHLSVTAELCSDIINHGSYNVRILSIRDVTNLNHAKLQGALHYACRRSRPSGAPRLKGLYIFGSGDDDSWWTQRGPIATSSMSDAWASCIAACQSLIAFDAMLCRGPRHINASRDGTASPAAATVTLSACASCGTAPENLLHPRSPAALPLVAPPPLLSSSLGAATMPHAYWSPFTARCNECLRGRYCASCHKWWCEACYAGARGDATLDSIVEAMSALRLKRQVSKSCWECGDNCESCIGQTQRVCRKCCGGYCTKHNEGSVIGVSREAVVSVDYELESQLSCG</sequence>
<proteinExistence type="predicted"/>
<protein>
    <recommendedName>
        <fullName evidence="3">F-box domain-containing protein</fullName>
    </recommendedName>
</protein>
<comment type="caution">
    <text evidence="1">The sequence shown here is derived from an EMBL/GenBank/DDBJ whole genome shotgun (WGS) entry which is preliminary data.</text>
</comment>
<dbReference type="AlphaFoldDB" id="A0A2C5ZJI6"/>
<reference evidence="1 2" key="1">
    <citation type="submission" date="2017-06" db="EMBL/GenBank/DDBJ databases">
        <title>Ant-infecting Ophiocordyceps genomes reveal a high diversity of potential behavioral manipulation genes and a possible major role for enterotoxins.</title>
        <authorList>
            <person name="De Bekker C."/>
            <person name="Evans H.C."/>
            <person name="Brachmann A."/>
            <person name="Hughes D.P."/>
        </authorList>
    </citation>
    <scope>NUCLEOTIDE SEQUENCE [LARGE SCALE GENOMIC DNA]</scope>
    <source>
        <strain evidence="1 2">1348a</strain>
    </source>
</reference>
<keyword evidence="2" id="KW-1185">Reference proteome</keyword>
<dbReference type="OrthoDB" id="5345494at2759"/>